<feature type="transmembrane region" description="Helical" evidence="9">
    <location>
        <begin position="263"/>
        <end position="284"/>
    </location>
</feature>
<reference evidence="12" key="1">
    <citation type="submission" date="2022-06" db="EMBL/GenBank/DDBJ databases">
        <title>Devosia sp. XJ19-45 genome assembly.</title>
        <authorList>
            <person name="Li B."/>
            <person name="Cai M."/>
            <person name="Nie G."/>
            <person name="Li W."/>
        </authorList>
    </citation>
    <scope>NUCLEOTIDE SEQUENCE</scope>
    <source>
        <strain evidence="12">XJ19-45</strain>
    </source>
</reference>
<comment type="subcellular location">
    <subcellularLocation>
        <location evidence="1">Cell membrane</location>
        <topology evidence="1">Multi-pass membrane protein</topology>
    </subcellularLocation>
</comment>
<evidence type="ECO:0000256" key="3">
    <source>
        <dbReference type="ARBA" id="ARBA00022475"/>
    </source>
</evidence>
<dbReference type="GO" id="GO:0016887">
    <property type="term" value="F:ATP hydrolysis activity"/>
    <property type="evidence" value="ECO:0007669"/>
    <property type="project" value="InterPro"/>
</dbReference>
<organism evidence="12 13">
    <name type="scientific">Devosia ureilytica</name>
    <dbReference type="NCBI Taxonomy" id="2952754"/>
    <lineage>
        <taxon>Bacteria</taxon>
        <taxon>Pseudomonadati</taxon>
        <taxon>Pseudomonadota</taxon>
        <taxon>Alphaproteobacteria</taxon>
        <taxon>Hyphomicrobiales</taxon>
        <taxon>Devosiaceae</taxon>
        <taxon>Devosia</taxon>
    </lineage>
</organism>
<feature type="transmembrane region" description="Helical" evidence="9">
    <location>
        <begin position="147"/>
        <end position="172"/>
    </location>
</feature>
<dbReference type="InterPro" id="IPR022357">
    <property type="entry name" value="MIP_CS"/>
</dbReference>
<dbReference type="InterPro" id="IPR003439">
    <property type="entry name" value="ABC_transporter-like_ATP-bd"/>
</dbReference>
<name>A0A9Q4AK77_9HYPH</name>
<evidence type="ECO:0000256" key="1">
    <source>
        <dbReference type="ARBA" id="ARBA00004651"/>
    </source>
</evidence>
<evidence type="ECO:0000259" key="11">
    <source>
        <dbReference type="PROSITE" id="PS50929"/>
    </source>
</evidence>
<comment type="caution">
    <text evidence="12">The sequence shown here is derived from an EMBL/GenBank/DDBJ whole genome shotgun (WGS) entry which is preliminary data.</text>
</comment>
<accession>A0A9Q4AK77</accession>
<evidence type="ECO:0000256" key="6">
    <source>
        <dbReference type="ARBA" id="ARBA00022840"/>
    </source>
</evidence>
<sequence>MLDTFRKLRALLSPREQRQALLLLGMMMISALLEVAGIASVMPFIIVLTDPSIIHSNPALSLAYDSLGFADGRAFLIALGGVLLFTFLASLSFRGLTLYAIQRYSSMRLHSLGKRLLGTYLDQPYEFFLNSNSATLSKKILSEVANVANGVLLPLMRAISGLVVSVSILALLLLVQPVVSLVMGASLGATYALIFAATKTRTKKSGSAFVNANTRRYVVASEALQGYKELKVLGRLEDYLARFDKPSKEFAKQYADNQISRELPYFFVQAIAFGGIITLLLVLAAQGRDLTEILPLVSFFAFAGYRLLPAFQDIFRSVGQLRFYLPALEELYADIARPVVQQDRADSDSRLPLEGSIEVVGISFRYAGAERTALNNVSITINAGTKVGLIGKTGAGKSTLVDLLLGLITPQSGQILVDGVSLSSANSTSWQRNIGYVPQSIFLADDSIAANIAFGVPEMNIDIEKVEQAARQAQIHEFIEHLPQGYGTIVGERGSRLSGGQVQRIGIARALYNQPDVLVLDEATSALDTETEAAVMRSIDLLQGAITIIVVAHRLSTVRGCSSIFEVQRGEVFTRRNV</sequence>
<dbReference type="InterPro" id="IPR036640">
    <property type="entry name" value="ABC1_TM_sf"/>
</dbReference>
<evidence type="ECO:0000313" key="12">
    <source>
        <dbReference type="EMBL" id="MCP8885493.1"/>
    </source>
</evidence>
<feature type="domain" description="ABC transmembrane type-1" evidence="11">
    <location>
        <begin position="60"/>
        <end position="321"/>
    </location>
</feature>
<keyword evidence="6 12" id="KW-0067">ATP-binding</keyword>
<keyword evidence="5" id="KW-0547">Nucleotide-binding</keyword>
<evidence type="ECO:0000256" key="4">
    <source>
        <dbReference type="ARBA" id="ARBA00022692"/>
    </source>
</evidence>
<dbReference type="InterPro" id="IPR011527">
    <property type="entry name" value="ABC1_TM_dom"/>
</dbReference>
<dbReference type="SMART" id="SM00382">
    <property type="entry name" value="AAA"/>
    <property type="match status" value="1"/>
</dbReference>
<evidence type="ECO:0000259" key="10">
    <source>
        <dbReference type="PROSITE" id="PS50893"/>
    </source>
</evidence>
<dbReference type="GO" id="GO:0005886">
    <property type="term" value="C:plasma membrane"/>
    <property type="evidence" value="ECO:0007669"/>
    <property type="project" value="UniProtKB-SubCell"/>
</dbReference>
<keyword evidence="2" id="KW-0813">Transport</keyword>
<evidence type="ECO:0000256" key="9">
    <source>
        <dbReference type="SAM" id="Phobius"/>
    </source>
</evidence>
<dbReference type="FunFam" id="3.40.50.300:FF:000299">
    <property type="entry name" value="ABC transporter ATP-binding protein/permease"/>
    <property type="match status" value="1"/>
</dbReference>
<dbReference type="Proteomes" id="UP001060275">
    <property type="component" value="Unassembled WGS sequence"/>
</dbReference>
<dbReference type="PROSITE" id="PS50929">
    <property type="entry name" value="ABC_TM1F"/>
    <property type="match status" value="1"/>
</dbReference>
<dbReference type="SUPFAM" id="SSF52540">
    <property type="entry name" value="P-loop containing nucleoside triphosphate hydrolases"/>
    <property type="match status" value="1"/>
</dbReference>
<dbReference type="InterPro" id="IPR003593">
    <property type="entry name" value="AAA+_ATPase"/>
</dbReference>
<dbReference type="GO" id="GO:0005524">
    <property type="term" value="F:ATP binding"/>
    <property type="evidence" value="ECO:0007669"/>
    <property type="project" value="UniProtKB-KW"/>
</dbReference>
<evidence type="ECO:0000256" key="8">
    <source>
        <dbReference type="ARBA" id="ARBA00023136"/>
    </source>
</evidence>
<dbReference type="EMBL" id="JAMWDU010000001">
    <property type="protein sequence ID" value="MCP8885493.1"/>
    <property type="molecule type" value="Genomic_DNA"/>
</dbReference>
<dbReference type="GO" id="GO:0034040">
    <property type="term" value="F:ATPase-coupled lipid transmembrane transporter activity"/>
    <property type="evidence" value="ECO:0007669"/>
    <property type="project" value="TreeGrafter"/>
</dbReference>
<gene>
    <name evidence="12" type="ORF">NF348_00025</name>
</gene>
<evidence type="ECO:0000256" key="5">
    <source>
        <dbReference type="ARBA" id="ARBA00022741"/>
    </source>
</evidence>
<dbReference type="PANTHER" id="PTHR24221">
    <property type="entry name" value="ATP-BINDING CASSETTE SUB-FAMILY B"/>
    <property type="match status" value="1"/>
</dbReference>
<dbReference type="SUPFAM" id="SSF90123">
    <property type="entry name" value="ABC transporter transmembrane region"/>
    <property type="match status" value="1"/>
</dbReference>
<evidence type="ECO:0000256" key="7">
    <source>
        <dbReference type="ARBA" id="ARBA00022989"/>
    </source>
</evidence>
<dbReference type="Pfam" id="PF00005">
    <property type="entry name" value="ABC_tran"/>
    <property type="match status" value="1"/>
</dbReference>
<dbReference type="GO" id="GO:0140359">
    <property type="term" value="F:ABC-type transporter activity"/>
    <property type="evidence" value="ECO:0007669"/>
    <property type="project" value="InterPro"/>
</dbReference>
<keyword evidence="7 9" id="KW-1133">Transmembrane helix</keyword>
<feature type="domain" description="ABC transporter" evidence="10">
    <location>
        <begin position="357"/>
        <end position="578"/>
    </location>
</feature>
<dbReference type="Gene3D" id="1.20.1560.10">
    <property type="entry name" value="ABC transporter type 1, transmembrane domain"/>
    <property type="match status" value="1"/>
</dbReference>
<dbReference type="PROSITE" id="PS50893">
    <property type="entry name" value="ABC_TRANSPORTER_2"/>
    <property type="match status" value="1"/>
</dbReference>
<evidence type="ECO:0000256" key="2">
    <source>
        <dbReference type="ARBA" id="ARBA00022448"/>
    </source>
</evidence>
<dbReference type="RefSeq" id="WP_254673283.1">
    <property type="nucleotide sequence ID" value="NZ_JAMWDU010000001.1"/>
</dbReference>
<proteinExistence type="predicted"/>
<feature type="transmembrane region" description="Helical" evidence="9">
    <location>
        <begin position="178"/>
        <end position="197"/>
    </location>
</feature>
<dbReference type="PROSITE" id="PS00221">
    <property type="entry name" value="MIP"/>
    <property type="match status" value="1"/>
</dbReference>
<dbReference type="Gene3D" id="3.40.50.300">
    <property type="entry name" value="P-loop containing nucleotide triphosphate hydrolases"/>
    <property type="match status" value="1"/>
</dbReference>
<protein>
    <submittedName>
        <fullName evidence="12">ABC transporter ATP-binding protein/permease</fullName>
    </submittedName>
</protein>
<dbReference type="InterPro" id="IPR027417">
    <property type="entry name" value="P-loop_NTPase"/>
</dbReference>
<dbReference type="AlphaFoldDB" id="A0A9Q4AK77"/>
<keyword evidence="13" id="KW-1185">Reference proteome</keyword>
<feature type="transmembrane region" description="Helical" evidence="9">
    <location>
        <begin position="21"/>
        <end position="48"/>
    </location>
</feature>
<feature type="transmembrane region" description="Helical" evidence="9">
    <location>
        <begin position="74"/>
        <end position="101"/>
    </location>
</feature>
<dbReference type="Pfam" id="PF00664">
    <property type="entry name" value="ABC_membrane"/>
    <property type="match status" value="1"/>
</dbReference>
<dbReference type="PANTHER" id="PTHR24221:SF632">
    <property type="entry name" value="ATP-DEPENDENT LIPID A-CORE FLIPPASE"/>
    <property type="match status" value="1"/>
</dbReference>
<keyword evidence="4 9" id="KW-0812">Transmembrane</keyword>
<evidence type="ECO:0000313" key="13">
    <source>
        <dbReference type="Proteomes" id="UP001060275"/>
    </source>
</evidence>
<keyword evidence="8 9" id="KW-0472">Membrane</keyword>
<dbReference type="InterPro" id="IPR039421">
    <property type="entry name" value="Type_1_exporter"/>
</dbReference>
<keyword evidence="3" id="KW-1003">Cell membrane</keyword>